<reference evidence="9" key="2">
    <citation type="submission" date="2024-01" db="EMBL/GenBank/DDBJ databases">
        <title>Roseobacter fucihabitans sp. nov., isolated from the brown alga Fucus spiralis.</title>
        <authorList>
            <person name="Hahnke S."/>
            <person name="Berger M."/>
            <person name="Schlingloff A."/>
            <person name="Athale I."/>
            <person name="Neumann-Schaal M."/>
            <person name="Adenaya A."/>
            <person name="Poehlein A."/>
            <person name="Daniel R."/>
            <person name="Pertersen J."/>
            <person name="Brinkhoff T."/>
        </authorList>
    </citation>
    <scope>NUCLEOTIDE SEQUENCE [LARGE SCALE GENOMIC DNA]</scope>
    <source>
        <strain evidence="9">B14</strain>
    </source>
</reference>
<feature type="site" description="Positions MEP for the nucleophilic attack" evidence="7">
    <location>
        <position position="148"/>
    </location>
</feature>
<evidence type="ECO:0000313" key="9">
    <source>
        <dbReference type="Proteomes" id="UP001318682"/>
    </source>
</evidence>
<name>A0ABZ2BUJ1_9RHOB</name>
<evidence type="ECO:0000256" key="1">
    <source>
        <dbReference type="ARBA" id="ARBA00001282"/>
    </source>
</evidence>
<keyword evidence="9" id="KW-1185">Reference proteome</keyword>
<dbReference type="InterPro" id="IPR034683">
    <property type="entry name" value="IspD/TarI"/>
</dbReference>
<dbReference type="EMBL" id="CP143423">
    <property type="protein sequence ID" value="WVX49088.1"/>
    <property type="molecule type" value="Genomic_DNA"/>
</dbReference>
<dbReference type="HAMAP" id="MF_00108">
    <property type="entry name" value="IspD"/>
    <property type="match status" value="1"/>
</dbReference>
<comment type="function">
    <text evidence="7">Catalyzes the formation of 4-diphosphocytidyl-2-C-methyl-D-erythritol from CTP and 2-C-methyl-D-erythritol 4-phosphate (MEP).</text>
</comment>
<reference evidence="8 9" key="1">
    <citation type="submission" date="2015-07" db="EMBL/GenBank/DDBJ databases">
        <authorList>
            <person name="Voget S."/>
            <person name="Dogs M."/>
            <person name="Brinkhoff T.H."/>
            <person name="Daniel R."/>
        </authorList>
    </citation>
    <scope>NUCLEOTIDE SEQUENCE [LARGE SCALE GENOMIC DNA]</scope>
    <source>
        <strain evidence="8 9">B14</strain>
    </source>
</reference>
<accession>A0ABZ2BUJ1</accession>
<evidence type="ECO:0000313" key="8">
    <source>
        <dbReference type="EMBL" id="WVX49088.1"/>
    </source>
</evidence>
<gene>
    <name evidence="7 8" type="primary">ispD</name>
    <name evidence="8" type="ORF">ROLI_021740</name>
</gene>
<keyword evidence="6 7" id="KW-0414">Isoprene biosynthesis</keyword>
<evidence type="ECO:0000256" key="3">
    <source>
        <dbReference type="ARBA" id="ARBA00009789"/>
    </source>
</evidence>
<dbReference type="InterPro" id="IPR018294">
    <property type="entry name" value="ISPD_synthase_CS"/>
</dbReference>
<evidence type="ECO:0000256" key="4">
    <source>
        <dbReference type="ARBA" id="ARBA00022679"/>
    </source>
</evidence>
<comment type="pathway">
    <text evidence="2 7">Isoprenoid biosynthesis; isopentenyl diphosphate biosynthesis via DXP pathway; isopentenyl diphosphate from 1-deoxy-D-xylulose 5-phosphate: step 2/6.</text>
</comment>
<dbReference type="Pfam" id="PF01128">
    <property type="entry name" value="IspD"/>
    <property type="match status" value="1"/>
</dbReference>
<dbReference type="Proteomes" id="UP001318682">
    <property type="component" value="Chromosome"/>
</dbReference>
<dbReference type="PANTHER" id="PTHR32125:SF4">
    <property type="entry name" value="2-C-METHYL-D-ERYTHRITOL 4-PHOSPHATE CYTIDYLYLTRANSFERASE, CHLOROPLASTIC"/>
    <property type="match status" value="1"/>
</dbReference>
<comment type="similarity">
    <text evidence="3 7">Belongs to the IspD/TarI cytidylyltransferase family. IspD subfamily.</text>
</comment>
<evidence type="ECO:0000256" key="2">
    <source>
        <dbReference type="ARBA" id="ARBA00004787"/>
    </source>
</evidence>
<dbReference type="GO" id="GO:0050518">
    <property type="term" value="F:2-C-methyl-D-erythritol 4-phosphate cytidylyltransferase activity"/>
    <property type="evidence" value="ECO:0007669"/>
    <property type="project" value="UniProtKB-EC"/>
</dbReference>
<dbReference type="InterPro" id="IPR050088">
    <property type="entry name" value="IspD/TarI_cytidylyltransf_bact"/>
</dbReference>
<keyword evidence="4 7" id="KW-0808">Transferase</keyword>
<keyword evidence="5 7" id="KW-0548">Nucleotidyltransferase</keyword>
<evidence type="ECO:0000256" key="5">
    <source>
        <dbReference type="ARBA" id="ARBA00022695"/>
    </source>
</evidence>
<dbReference type="RefSeq" id="WP_187431873.1">
    <property type="nucleotide sequence ID" value="NZ_CP143423.1"/>
</dbReference>
<dbReference type="InterPro" id="IPR001228">
    <property type="entry name" value="IspD"/>
</dbReference>
<dbReference type="PANTHER" id="PTHR32125">
    <property type="entry name" value="2-C-METHYL-D-ERYTHRITOL 4-PHOSPHATE CYTIDYLYLTRANSFERASE, CHLOROPLASTIC"/>
    <property type="match status" value="1"/>
</dbReference>
<proteinExistence type="inferred from homology"/>
<feature type="site" description="Transition state stabilizer" evidence="7">
    <location>
        <position position="15"/>
    </location>
</feature>
<organism evidence="8 9">
    <name type="scientific">Roseobacter fucihabitans</name>
    <dbReference type="NCBI Taxonomy" id="1537242"/>
    <lineage>
        <taxon>Bacteria</taxon>
        <taxon>Pseudomonadati</taxon>
        <taxon>Pseudomonadota</taxon>
        <taxon>Alphaproteobacteria</taxon>
        <taxon>Rhodobacterales</taxon>
        <taxon>Roseobacteraceae</taxon>
        <taxon>Roseobacter</taxon>
    </lineage>
</organism>
<dbReference type="CDD" id="cd02516">
    <property type="entry name" value="CDP-ME_synthetase"/>
    <property type="match status" value="1"/>
</dbReference>
<feature type="site" description="Positions MEP for the nucleophilic attack" evidence="7">
    <location>
        <position position="201"/>
    </location>
</feature>
<dbReference type="PROSITE" id="PS01295">
    <property type="entry name" value="ISPD"/>
    <property type="match status" value="1"/>
</dbReference>
<dbReference type="NCBIfam" id="TIGR00453">
    <property type="entry name" value="ispD"/>
    <property type="match status" value="1"/>
</dbReference>
<protein>
    <recommendedName>
        <fullName evidence="7">2-C-methyl-D-erythritol 4-phosphate cytidylyltransferase</fullName>
        <ecNumber evidence="7">2.7.7.60</ecNumber>
    </recommendedName>
    <alternativeName>
        <fullName evidence="7">4-diphosphocytidyl-2C-methyl-D-erythritol synthase</fullName>
    </alternativeName>
    <alternativeName>
        <fullName evidence="7">MEP cytidylyltransferase</fullName>
        <shortName evidence="7">MCT</shortName>
    </alternativeName>
</protein>
<dbReference type="Gene3D" id="3.90.550.10">
    <property type="entry name" value="Spore Coat Polysaccharide Biosynthesis Protein SpsA, Chain A"/>
    <property type="match status" value="1"/>
</dbReference>
<feature type="site" description="Transition state stabilizer" evidence="7">
    <location>
        <position position="22"/>
    </location>
</feature>
<dbReference type="InterPro" id="IPR029044">
    <property type="entry name" value="Nucleotide-diphossugar_trans"/>
</dbReference>
<comment type="catalytic activity">
    <reaction evidence="1 7">
        <text>2-C-methyl-D-erythritol 4-phosphate + CTP + H(+) = 4-CDP-2-C-methyl-D-erythritol + diphosphate</text>
        <dbReference type="Rhea" id="RHEA:13429"/>
        <dbReference type="ChEBI" id="CHEBI:15378"/>
        <dbReference type="ChEBI" id="CHEBI:33019"/>
        <dbReference type="ChEBI" id="CHEBI:37563"/>
        <dbReference type="ChEBI" id="CHEBI:57823"/>
        <dbReference type="ChEBI" id="CHEBI:58262"/>
        <dbReference type="EC" id="2.7.7.60"/>
    </reaction>
</comment>
<evidence type="ECO:0000256" key="6">
    <source>
        <dbReference type="ARBA" id="ARBA00023229"/>
    </source>
</evidence>
<evidence type="ECO:0000256" key="7">
    <source>
        <dbReference type="HAMAP-Rule" id="MF_00108"/>
    </source>
</evidence>
<dbReference type="SUPFAM" id="SSF53448">
    <property type="entry name" value="Nucleotide-diphospho-sugar transferases"/>
    <property type="match status" value="1"/>
</dbReference>
<dbReference type="EC" id="2.7.7.60" evidence="7"/>
<sequence length="221" mass="23550">MKIAAIIVAAGRGLRAGGDTPKQWRPLAGHSSTYFAVQAFVRHPRVSRVVLVMNGADIAAGLWPGGFDADVVAGGETRSLSVRAGLEQVAPDYDQVLIHDAARACIMRDVIDGVIAALQSHKAAAPAVAVVDALWRGTSGHVEQTVDRTGLFRAQTPQGFDLKAILAAHRQFPEGGADDVELARLAGMDVAITPGHEDNIKITLPEDFERAERILRARDGH</sequence>